<evidence type="ECO:0000313" key="3">
    <source>
        <dbReference type="Proteomes" id="UP000031433"/>
    </source>
</evidence>
<dbReference type="InterPro" id="IPR014550">
    <property type="entry name" value="UCP028704_OpgC"/>
</dbReference>
<feature type="transmembrane region" description="Helical" evidence="1">
    <location>
        <begin position="155"/>
        <end position="172"/>
    </location>
</feature>
<feature type="transmembrane region" description="Helical" evidence="1">
    <location>
        <begin position="293"/>
        <end position="310"/>
    </location>
</feature>
<dbReference type="Proteomes" id="UP000031433">
    <property type="component" value="Unassembled WGS sequence"/>
</dbReference>
<feature type="transmembrane region" description="Helical" evidence="1">
    <location>
        <begin position="322"/>
        <end position="340"/>
    </location>
</feature>
<keyword evidence="1" id="KW-0472">Membrane</keyword>
<keyword evidence="1" id="KW-1133">Transmembrane helix</keyword>
<proteinExistence type="predicted"/>
<dbReference type="RefSeq" id="WP_039644157.1">
    <property type="nucleotide sequence ID" value="NZ_JXBL01000001.1"/>
</dbReference>
<feature type="transmembrane region" description="Helical" evidence="1">
    <location>
        <begin position="132"/>
        <end position="150"/>
    </location>
</feature>
<organism evidence="2 3">
    <name type="scientific">Geobacter soli</name>
    <dbReference type="NCBI Taxonomy" id="1510391"/>
    <lineage>
        <taxon>Bacteria</taxon>
        <taxon>Pseudomonadati</taxon>
        <taxon>Thermodesulfobacteriota</taxon>
        <taxon>Desulfuromonadia</taxon>
        <taxon>Geobacterales</taxon>
        <taxon>Geobacteraceae</taxon>
        <taxon>Geobacter</taxon>
    </lineage>
</organism>
<feature type="transmembrane region" description="Helical" evidence="1">
    <location>
        <begin position="35"/>
        <end position="56"/>
    </location>
</feature>
<feature type="transmembrane region" description="Helical" evidence="1">
    <location>
        <begin position="184"/>
        <end position="206"/>
    </location>
</feature>
<evidence type="ECO:0000256" key="1">
    <source>
        <dbReference type="SAM" id="Phobius"/>
    </source>
</evidence>
<dbReference type="PANTHER" id="PTHR38592">
    <property type="entry name" value="BLL4819 PROTEIN"/>
    <property type="match status" value="1"/>
</dbReference>
<feature type="transmembrane region" description="Helical" evidence="1">
    <location>
        <begin position="218"/>
        <end position="236"/>
    </location>
</feature>
<protein>
    <submittedName>
        <fullName evidence="2">Membrane protein</fullName>
    </submittedName>
</protein>
<dbReference type="Pfam" id="PF10129">
    <property type="entry name" value="OpgC_C"/>
    <property type="match status" value="1"/>
</dbReference>
<evidence type="ECO:0000313" key="2">
    <source>
        <dbReference type="EMBL" id="KIE41998.1"/>
    </source>
</evidence>
<dbReference type="PANTHER" id="PTHR38592:SF3">
    <property type="entry name" value="BLL4819 PROTEIN"/>
    <property type="match status" value="1"/>
</dbReference>
<comment type="caution">
    <text evidence="2">The sequence shown here is derived from an EMBL/GenBank/DDBJ whole genome shotgun (WGS) entry which is preliminary data.</text>
</comment>
<gene>
    <name evidence="2" type="ORF">SE37_04815</name>
</gene>
<dbReference type="PIRSF" id="PIRSF028704">
    <property type="entry name" value="UPC028704"/>
    <property type="match status" value="1"/>
</dbReference>
<dbReference type="AlphaFoldDB" id="A0A0C1TRV6"/>
<name>A0A0C1TRV6_9BACT</name>
<keyword evidence="1" id="KW-0812">Transmembrane</keyword>
<accession>A0A0C1TRV6</accession>
<reference evidence="2 3" key="1">
    <citation type="submission" date="2015-01" db="EMBL/GenBank/DDBJ databases">
        <title>Genome sequence of the anaerobic bacterium Geobacter soli GSS01, a dissimilatory Fe(III) reducer from soil.</title>
        <authorList>
            <person name="Yang G."/>
            <person name="Zhou S."/>
        </authorList>
    </citation>
    <scope>NUCLEOTIDE SEQUENCE [LARGE SCALE GENOMIC DNA]</scope>
    <source>
        <strain evidence="2 3">GSS01</strain>
    </source>
</reference>
<feature type="transmembrane region" description="Helical" evidence="1">
    <location>
        <begin position="256"/>
        <end position="273"/>
    </location>
</feature>
<keyword evidence="3" id="KW-1185">Reference proteome</keyword>
<feature type="transmembrane region" description="Helical" evidence="1">
    <location>
        <begin position="12"/>
        <end position="29"/>
    </location>
</feature>
<sequence>MERDRRIDTIRGLLVAIMIIDHVGGYLKLATAQTLGYVSAAEGFVFLSGFICAKVYGRYLDNTRQLLTKTFRRSFLIYRYHIAVALLLPLLALLIPPYQRSWMELLHPYDVAPLKTVLLDLVLLHQGDYLDILPLYAWLLLLCPALLLLVRRVGAVSVLAVSFGLWVAGQFVDPMQLIASSFGAQYGTGFFNLISWQFLFTLGLCLGTSGQWLDRLCANKMVLATVAVCCLVFFAFRHSDLAVNHSLLVDRSKLPIHRLLNFCFLMVLLRQMLQNVPRDFFVPYVEYIGRHSLQIFSLHVLVIYLFRPVAWRVDAMFDEAGLTALSLVIFALSTLPVYVYNRYRQSSFLLFRQGLDSGLR</sequence>
<dbReference type="EMBL" id="JXBL01000001">
    <property type="protein sequence ID" value="KIE41998.1"/>
    <property type="molecule type" value="Genomic_DNA"/>
</dbReference>
<feature type="transmembrane region" description="Helical" evidence="1">
    <location>
        <begin position="77"/>
        <end position="98"/>
    </location>
</feature>